<evidence type="ECO:0000256" key="5">
    <source>
        <dbReference type="ARBA" id="ARBA00018141"/>
    </source>
</evidence>
<evidence type="ECO:0000256" key="1">
    <source>
        <dbReference type="ARBA" id="ARBA00002285"/>
    </source>
</evidence>
<dbReference type="Proteomes" id="UP000317617">
    <property type="component" value="Unassembled WGS sequence"/>
</dbReference>
<dbReference type="Gene3D" id="3.30.479.10">
    <property type="entry name" value="6-pyruvoyl tetrahydropterin synthase/QueD"/>
    <property type="match status" value="1"/>
</dbReference>
<evidence type="ECO:0000256" key="3">
    <source>
        <dbReference type="ARBA" id="ARBA00008900"/>
    </source>
</evidence>
<evidence type="ECO:0000313" key="8">
    <source>
        <dbReference type="EMBL" id="GEB81660.1"/>
    </source>
</evidence>
<organism evidence="8 9">
    <name type="scientific">Acetobacter orleanensis</name>
    <dbReference type="NCBI Taxonomy" id="104099"/>
    <lineage>
        <taxon>Bacteria</taxon>
        <taxon>Pseudomonadati</taxon>
        <taxon>Pseudomonadota</taxon>
        <taxon>Alphaproteobacteria</taxon>
        <taxon>Acetobacterales</taxon>
        <taxon>Acetobacteraceae</taxon>
        <taxon>Acetobacter</taxon>
    </lineage>
</organism>
<accession>A0A4Y3TL32</accession>
<evidence type="ECO:0000256" key="2">
    <source>
        <dbReference type="ARBA" id="ARBA00005061"/>
    </source>
</evidence>
<gene>
    <name evidence="8" type="ORF">AOR01nite_01370</name>
</gene>
<sequence>MPDLVFTRRFSMGHRLIHGASEACALPHGHNEFVTVRLSPTHAARLDGKGNMPVSFQRAKSTWHRFVDEKLDHALQLAEDDPLLAWFQANEPARAQRIVITPGDPTTELMVCLMMAKLSAFLKADGDMLRCTEVSLQETPTNTVTFSGDPADMIPSGRAPESCWWHRADMSISD</sequence>
<dbReference type="UniPathway" id="UPA00391"/>
<name>A0A4Y3TL32_9PROT</name>
<proteinExistence type="inferred from homology"/>
<dbReference type="EC" id="4.1.2.50" evidence="4"/>
<dbReference type="STRING" id="104099.AD949_12000"/>
<comment type="caution">
    <text evidence="8">The sequence shown here is derived from an EMBL/GenBank/DDBJ whole genome shotgun (WGS) entry which is preliminary data.</text>
</comment>
<keyword evidence="9" id="KW-1185">Reference proteome</keyword>
<dbReference type="InterPro" id="IPR038418">
    <property type="entry name" value="6-PTP_synth/QueD_sf"/>
</dbReference>
<dbReference type="SUPFAM" id="SSF55620">
    <property type="entry name" value="Tetrahydrobiopterin biosynthesis enzymes-like"/>
    <property type="match status" value="1"/>
</dbReference>
<evidence type="ECO:0000256" key="6">
    <source>
        <dbReference type="ARBA" id="ARBA00031449"/>
    </source>
</evidence>
<dbReference type="RefSeq" id="WP_048836055.1">
    <property type="nucleotide sequence ID" value="NZ_BJMU01000001.1"/>
</dbReference>
<dbReference type="Pfam" id="PF01242">
    <property type="entry name" value="PTPS"/>
    <property type="match status" value="1"/>
</dbReference>
<dbReference type="AlphaFoldDB" id="A0A4Y3TL32"/>
<dbReference type="OrthoDB" id="7171471at2"/>
<dbReference type="InterPro" id="IPR007115">
    <property type="entry name" value="6-PTP_synth/QueD"/>
</dbReference>
<evidence type="ECO:0000313" key="9">
    <source>
        <dbReference type="Proteomes" id="UP000317617"/>
    </source>
</evidence>
<evidence type="ECO:0000256" key="4">
    <source>
        <dbReference type="ARBA" id="ARBA00012982"/>
    </source>
</evidence>
<protein>
    <recommendedName>
        <fullName evidence="5">6-carboxy-5,6,7,8-tetrahydropterin synthase</fullName>
        <ecNumber evidence="4">4.1.2.50</ecNumber>
    </recommendedName>
    <alternativeName>
        <fullName evidence="6">Queuosine biosynthesis protein QueD</fullName>
    </alternativeName>
</protein>
<dbReference type="EMBL" id="BJMU01000001">
    <property type="protein sequence ID" value="GEB81660.1"/>
    <property type="molecule type" value="Genomic_DNA"/>
</dbReference>
<comment type="catalytic activity">
    <reaction evidence="7">
        <text>7,8-dihydroneopterin 3'-triphosphate + H2O = 6-carboxy-5,6,7,8-tetrahydropterin + triphosphate + acetaldehyde + 2 H(+)</text>
        <dbReference type="Rhea" id="RHEA:27966"/>
        <dbReference type="ChEBI" id="CHEBI:15343"/>
        <dbReference type="ChEBI" id="CHEBI:15377"/>
        <dbReference type="ChEBI" id="CHEBI:15378"/>
        <dbReference type="ChEBI" id="CHEBI:18036"/>
        <dbReference type="ChEBI" id="CHEBI:58462"/>
        <dbReference type="ChEBI" id="CHEBI:61032"/>
        <dbReference type="EC" id="4.1.2.50"/>
    </reaction>
</comment>
<comment type="function">
    <text evidence="1">Catalyzes the conversion of 7,8-dihydroneopterin triphosphate (H2NTP) to 6-carboxy-5,6,7,8-tetrahydropterin (CPH4) and acetaldehyde.</text>
</comment>
<evidence type="ECO:0000256" key="7">
    <source>
        <dbReference type="ARBA" id="ARBA00048807"/>
    </source>
</evidence>
<reference evidence="8 9" key="1">
    <citation type="submission" date="2019-06" db="EMBL/GenBank/DDBJ databases">
        <title>Whole genome shotgun sequence of Acetobacter orleanensis NBRC 13752.</title>
        <authorList>
            <person name="Hosoyama A."/>
            <person name="Uohara A."/>
            <person name="Ohji S."/>
            <person name="Ichikawa N."/>
        </authorList>
    </citation>
    <scope>NUCLEOTIDE SEQUENCE [LARGE SCALE GENOMIC DNA]</scope>
    <source>
        <strain evidence="8 9">NBRC 13752</strain>
    </source>
</reference>
<dbReference type="GO" id="GO:0070497">
    <property type="term" value="F:6-carboxytetrahydropterin synthase activity"/>
    <property type="evidence" value="ECO:0007669"/>
    <property type="project" value="UniProtKB-EC"/>
</dbReference>
<comment type="pathway">
    <text evidence="2">Purine metabolism; 7-cyano-7-deazaguanine biosynthesis.</text>
</comment>
<comment type="similarity">
    <text evidence="3">Belongs to the PTPS family. QueD subfamily.</text>
</comment>